<dbReference type="EMBL" id="LT906468">
    <property type="protein sequence ID" value="SNV48911.1"/>
    <property type="molecule type" value="Genomic_DNA"/>
</dbReference>
<evidence type="ECO:0008006" key="3">
    <source>
        <dbReference type="Google" id="ProtNLM"/>
    </source>
</evidence>
<name>A0AAJ4XAS5_9SPHI</name>
<evidence type="ECO:0000313" key="1">
    <source>
        <dbReference type="EMBL" id="SNV48911.1"/>
    </source>
</evidence>
<dbReference type="AlphaFoldDB" id="A0AAJ4XAS5"/>
<sequence length="230" mass="26257">MKTIKLLIIFFAIFGFKMVSAHSLWIETTPFGEKNKTQNVRVYFGEFIHNFIDPIENWHSDVHEFKLYLISPSQQTTAIQATEHPDYFSATISPTEEAVYILEVGHPAKEVFGTSASESTVNLIIQERRKSATLTELSSTLDIEPKYHYVKDVFQDIKPKDGPFLEAKVDVVFPSGWIKKFKENGKGKICFKSLKAGKYEVAETENTKKNRCSKSIDKHWSTNTSLILVN</sequence>
<evidence type="ECO:0000313" key="2">
    <source>
        <dbReference type="Proteomes" id="UP000215355"/>
    </source>
</evidence>
<organism evidence="1 2">
    <name type="scientific">Sphingobacterium mizutaii</name>
    <dbReference type="NCBI Taxonomy" id="1010"/>
    <lineage>
        <taxon>Bacteria</taxon>
        <taxon>Pseudomonadati</taxon>
        <taxon>Bacteroidota</taxon>
        <taxon>Sphingobacteriia</taxon>
        <taxon>Sphingobacteriales</taxon>
        <taxon>Sphingobacteriaceae</taxon>
        <taxon>Sphingobacterium</taxon>
    </lineage>
</organism>
<reference evidence="1 2" key="1">
    <citation type="submission" date="2017-06" db="EMBL/GenBank/DDBJ databases">
        <authorList>
            <consortium name="Pathogen Informatics"/>
        </authorList>
    </citation>
    <scope>NUCLEOTIDE SEQUENCE [LARGE SCALE GENOMIC DNA]</scope>
    <source>
        <strain evidence="1 2">NCTC12149</strain>
    </source>
</reference>
<protein>
    <recommendedName>
        <fullName evidence="3">DUF4198 domain-containing protein</fullName>
    </recommendedName>
</protein>
<gene>
    <name evidence="1" type="ORF">SAMEA4412673_01643</name>
</gene>
<proteinExistence type="predicted"/>
<dbReference type="Proteomes" id="UP000215355">
    <property type="component" value="Chromosome 1"/>
</dbReference>
<dbReference type="KEGG" id="smiz:4412673_01643"/>
<accession>A0AAJ4XAS5</accession>
<dbReference type="RefSeq" id="WP_093095647.1">
    <property type="nucleotide sequence ID" value="NZ_CP158798.1"/>
</dbReference>